<feature type="region of interest" description="Disordered" evidence="1">
    <location>
        <begin position="1357"/>
        <end position="1422"/>
    </location>
</feature>
<evidence type="ECO:0000256" key="1">
    <source>
        <dbReference type="SAM" id="MobiDB-lite"/>
    </source>
</evidence>
<feature type="compositionally biased region" description="Polar residues" evidence="1">
    <location>
        <begin position="745"/>
        <end position="757"/>
    </location>
</feature>
<organism evidence="2 3">
    <name type="scientific">Cyclospora cayetanensis</name>
    <dbReference type="NCBI Taxonomy" id="88456"/>
    <lineage>
        <taxon>Eukaryota</taxon>
        <taxon>Sar</taxon>
        <taxon>Alveolata</taxon>
        <taxon>Apicomplexa</taxon>
        <taxon>Conoidasida</taxon>
        <taxon>Coccidia</taxon>
        <taxon>Eucoccidiorida</taxon>
        <taxon>Eimeriorina</taxon>
        <taxon>Eimeriidae</taxon>
        <taxon>Cyclospora</taxon>
    </lineage>
</organism>
<accession>A0A1D3CR85</accession>
<keyword evidence="3" id="KW-1185">Reference proteome</keyword>
<feature type="compositionally biased region" description="Polar residues" evidence="1">
    <location>
        <begin position="1"/>
        <end position="12"/>
    </location>
</feature>
<dbReference type="VEuPathDB" id="ToxoDB:cyc_00661"/>
<feature type="region of interest" description="Disordered" evidence="1">
    <location>
        <begin position="803"/>
        <end position="826"/>
    </location>
</feature>
<gene>
    <name evidence="2" type="ORF">cyc_00661</name>
</gene>
<comment type="caution">
    <text evidence="2">The sequence shown here is derived from an EMBL/GenBank/DDBJ whole genome shotgun (WGS) entry which is preliminary data.</text>
</comment>
<feature type="region of interest" description="Disordered" evidence="1">
    <location>
        <begin position="741"/>
        <end position="781"/>
    </location>
</feature>
<feature type="compositionally biased region" description="Polar residues" evidence="1">
    <location>
        <begin position="1378"/>
        <end position="1393"/>
    </location>
</feature>
<dbReference type="InParanoid" id="A0A1D3CR85"/>
<feature type="region of interest" description="Disordered" evidence="1">
    <location>
        <begin position="1313"/>
        <end position="1341"/>
    </location>
</feature>
<dbReference type="GO" id="GO:0005634">
    <property type="term" value="C:nucleus"/>
    <property type="evidence" value="ECO:0007669"/>
    <property type="project" value="TreeGrafter"/>
</dbReference>
<proteinExistence type="predicted"/>
<evidence type="ECO:0000313" key="3">
    <source>
        <dbReference type="Proteomes" id="UP000095192"/>
    </source>
</evidence>
<dbReference type="Proteomes" id="UP000095192">
    <property type="component" value="Unassembled WGS sequence"/>
</dbReference>
<evidence type="ECO:0000313" key="2">
    <source>
        <dbReference type="EMBL" id="OEH73706.1"/>
    </source>
</evidence>
<feature type="compositionally biased region" description="Polar residues" evidence="1">
    <location>
        <begin position="1357"/>
        <end position="1368"/>
    </location>
</feature>
<dbReference type="PANTHER" id="PTHR45740">
    <property type="entry name" value="POLY [ADP-RIBOSE] POLYMERASE"/>
    <property type="match status" value="1"/>
</dbReference>
<dbReference type="SUPFAM" id="SSF56399">
    <property type="entry name" value="ADP-ribosylation"/>
    <property type="match status" value="2"/>
</dbReference>
<dbReference type="GO" id="GO:1990404">
    <property type="term" value="F:NAD+-protein mono-ADP-ribosyltransferase activity"/>
    <property type="evidence" value="ECO:0007669"/>
    <property type="project" value="TreeGrafter"/>
</dbReference>
<sequence length="1516" mass="164526">MGTSQSKQYKSSTGHRERRLCPLHDSRSRRQTPGTEPWGGSDRSSGKHRKGVSGVRKINLGRFRQAWAFHRGRTHASGFHDEDHVEKTVAMPWFGKSQNQGPFLTPREPVKDDLSSSRNVVATNASEYFSVVKASEHSDASDKFIARPWQAWACSRMGGPLCRSFANLLQYMNEDVIEGLSHHPCPNEGLALMYTNCFHVPLPVEPTLEPSPNALGYLFPGTYFKVLDVRACITQASYLLRLKTLEGWVTGASLQLLQPPPDSRVRSWRPANEEAIMKSTQRSPAVVVAAGGSRGDSAPPHLQGKRDSVLNSFQTLNASEGTADDFYEFEEGPLPCFAVVYACRATRSRSFQECIILSEERESYRSLSRLAKVSTLQRFEEALQEASPHIFPKAGEMPGPKASWDGSARSMPLDEVVAANSVSSQSRGLRPMQHPFILYRVRAAGRVAVSATPHLGSLTVGRLLRGQVFPVLDVCLVCCVPACGRLAGENGCVIAGWEFSGSEGSDSTQAGPSVWLRDRESKRSLCRLTRRRRVHVRACTVEGWVTLDRLTERVDECEIVYSSPRLYEIVADGYLVNVRPSLEIEGLVRRTLPPATLVEVFERKINREGLVRLRLADGWINERRKGSGDGGFFFARPVMDRRADNFLRQITAVGVLLPALCSVHSRVRTLAATWVAANATQSAIGSAAFMEEVDITLLEEALVRCSCCHCKRYDQGDGEGQGVESSGCHYSYHQHDRDDHLASFGETTPSFPTTSAIPPSESKLKGDADGTGERQNASCQCSTTSPTAPCGCIAMAAKDLPFTESPVTTSPTPRASASTSSAPRTAAEVTGNSYDSMAFVVGVTTPLMRSDECSRGQCHRGRCCLEGDVESMAEISDSDLKGTDNHQKHGRLWSSLFSLTRVASTLPSGLASFHCLHCSHTENSAQEPGANEADDEEHARTVFENCRVLCQRPDCDASIGSPGEQCSREKLRNATRSLQRSSVSVDSLRTCATTVPSTSLDYCQSRAFSLIPSPELGMGLGSNHDLKACRISLSPSDTLYQFCVAAVYSSLAEHREPVPPYTVYRPPLGSFVAPLDPDNTMTLEGSSCNKNLLHMYMPYLNLKEGKLSLGNPSRYSSFSFHQPPIIVIHKVERIRNDILARRYMHERSLLLLMNANGGSNLDEVVLNPLLQACLNEYFLFHGCTEERAKLIALSGFDFRRGGENGGKLFGIGTYFSPFASKADLYTRLNDSASRSVGPGPLMPIALHNLPSLTPLPVHLARPAKGAPGGSPAVPGIPGQMVATVGGPSAVLSDPNATRSTAVSLRLLKGSWVGGGKGGGSGPPLMPASSASHSTQPEGAIKKEKETGLRAVCTKFARQNNGRSNSQSKAGVVPGQKGGTSTVATTQPTNSHQQARAPDAAGGANRHAKGSAVRASSRNSSTRPPLRCLLLARVCLGEVYKALGPISDARMPPLKAHPVSSKLTYDSVMAECRTRGGIVDGVEFVVFERAQALPEFIITYSHASQCQCAECHRQLTQ</sequence>
<dbReference type="GO" id="GO:0003950">
    <property type="term" value="F:NAD+ poly-ADP-ribosyltransferase activity"/>
    <property type="evidence" value="ECO:0007669"/>
    <property type="project" value="TreeGrafter"/>
</dbReference>
<dbReference type="InterPro" id="IPR051712">
    <property type="entry name" value="ARTD-AVP"/>
</dbReference>
<dbReference type="PANTHER" id="PTHR45740:SF2">
    <property type="entry name" value="POLY [ADP-RIBOSE] POLYMERASE"/>
    <property type="match status" value="1"/>
</dbReference>
<dbReference type="VEuPathDB" id="ToxoDB:LOC34617793"/>
<feature type="compositionally biased region" description="Low complexity" evidence="1">
    <location>
        <begin position="808"/>
        <end position="826"/>
    </location>
</feature>
<dbReference type="EMBL" id="JROU02002250">
    <property type="protein sequence ID" value="OEH73706.1"/>
    <property type="molecule type" value="Genomic_DNA"/>
</dbReference>
<evidence type="ECO:0008006" key="4">
    <source>
        <dbReference type="Google" id="ProtNLM"/>
    </source>
</evidence>
<feature type="compositionally biased region" description="Basic and acidic residues" evidence="1">
    <location>
        <begin position="19"/>
        <end position="28"/>
    </location>
</feature>
<reference evidence="2 3" key="1">
    <citation type="journal article" date="2016" name="BMC Genomics">
        <title>Comparative genomics reveals Cyclospora cayetanensis possesses coccidia-like metabolism and invasion components but unique surface antigens.</title>
        <authorList>
            <person name="Liu S."/>
            <person name="Wang L."/>
            <person name="Zheng H."/>
            <person name="Xu Z."/>
            <person name="Roellig D.M."/>
            <person name="Li N."/>
            <person name="Frace M.A."/>
            <person name="Tang K."/>
            <person name="Arrowood M.J."/>
            <person name="Moss D.M."/>
            <person name="Zhang L."/>
            <person name="Feng Y."/>
            <person name="Xiao L."/>
        </authorList>
    </citation>
    <scope>NUCLEOTIDE SEQUENCE [LARGE SCALE GENOMIC DNA]</scope>
    <source>
        <strain evidence="2 3">CHN_HEN01</strain>
    </source>
</reference>
<feature type="compositionally biased region" description="Polar residues" evidence="1">
    <location>
        <begin position="1413"/>
        <end position="1422"/>
    </location>
</feature>
<name>A0A1D3CR85_9EIME</name>
<protein>
    <recommendedName>
        <fullName evidence="4">PARP catalytic domain-containing protein</fullName>
    </recommendedName>
</protein>
<feature type="region of interest" description="Disordered" evidence="1">
    <location>
        <begin position="1"/>
        <end position="55"/>
    </location>
</feature>
<dbReference type="Gene3D" id="3.90.228.10">
    <property type="match status" value="2"/>
</dbReference>
<feature type="compositionally biased region" description="Basic and acidic residues" evidence="1">
    <location>
        <begin position="762"/>
        <end position="772"/>
    </location>
</feature>